<organism evidence="6 7">
    <name type="scientific">Funneliformis caledonium</name>
    <dbReference type="NCBI Taxonomy" id="1117310"/>
    <lineage>
        <taxon>Eukaryota</taxon>
        <taxon>Fungi</taxon>
        <taxon>Fungi incertae sedis</taxon>
        <taxon>Mucoromycota</taxon>
        <taxon>Glomeromycotina</taxon>
        <taxon>Glomeromycetes</taxon>
        <taxon>Glomerales</taxon>
        <taxon>Glomeraceae</taxon>
        <taxon>Funneliformis</taxon>
    </lineage>
</organism>
<accession>A0A9N8VYR0</accession>
<dbReference type="InterPro" id="IPR019142">
    <property type="entry name" value="Dymeclin"/>
</dbReference>
<protein>
    <recommendedName>
        <fullName evidence="2">Dymeclin</fullName>
    </recommendedName>
</protein>
<evidence type="ECO:0000256" key="4">
    <source>
        <dbReference type="ARBA" id="ARBA00023288"/>
    </source>
</evidence>
<comment type="caution">
    <text evidence="6">The sequence shown here is derived from an EMBL/GenBank/DDBJ whole genome shotgun (WGS) entry which is preliminary data.</text>
</comment>
<dbReference type="GO" id="GO:0005794">
    <property type="term" value="C:Golgi apparatus"/>
    <property type="evidence" value="ECO:0007669"/>
    <property type="project" value="TreeGrafter"/>
</dbReference>
<evidence type="ECO:0000256" key="2">
    <source>
        <dbReference type="ARBA" id="ARBA00015736"/>
    </source>
</evidence>
<evidence type="ECO:0000256" key="1">
    <source>
        <dbReference type="ARBA" id="ARBA00010603"/>
    </source>
</evidence>
<dbReference type="PANTHER" id="PTHR12895:SF9">
    <property type="entry name" value="DYMECLIN"/>
    <property type="match status" value="1"/>
</dbReference>
<feature type="region of interest" description="Disordered" evidence="5">
    <location>
        <begin position="37"/>
        <end position="71"/>
    </location>
</feature>
<dbReference type="AlphaFoldDB" id="A0A9N8VYR0"/>
<dbReference type="EMBL" id="CAJVPQ010000278">
    <property type="protein sequence ID" value="CAG8465987.1"/>
    <property type="molecule type" value="Genomic_DNA"/>
</dbReference>
<reference evidence="6" key="1">
    <citation type="submission" date="2021-06" db="EMBL/GenBank/DDBJ databases">
        <authorList>
            <person name="Kallberg Y."/>
            <person name="Tangrot J."/>
            <person name="Rosling A."/>
        </authorList>
    </citation>
    <scope>NUCLEOTIDE SEQUENCE</scope>
    <source>
        <strain evidence="6">UK204</strain>
    </source>
</reference>
<feature type="region of interest" description="Disordered" evidence="5">
    <location>
        <begin position="1"/>
        <end position="23"/>
    </location>
</feature>
<evidence type="ECO:0000256" key="5">
    <source>
        <dbReference type="SAM" id="MobiDB-lite"/>
    </source>
</evidence>
<keyword evidence="3" id="KW-0519">Myristate</keyword>
<dbReference type="Pfam" id="PF09742">
    <property type="entry name" value="Dymeclin"/>
    <property type="match status" value="1"/>
</dbReference>
<evidence type="ECO:0000313" key="7">
    <source>
        <dbReference type="Proteomes" id="UP000789570"/>
    </source>
</evidence>
<comment type="similarity">
    <text evidence="1">Belongs to the dymeclin family.</text>
</comment>
<dbReference type="OrthoDB" id="10253409at2759"/>
<dbReference type="GO" id="GO:0007030">
    <property type="term" value="P:Golgi organization"/>
    <property type="evidence" value="ECO:0007669"/>
    <property type="project" value="TreeGrafter"/>
</dbReference>
<gene>
    <name evidence="6" type="ORF">FCALED_LOCUS1981</name>
</gene>
<proteinExistence type="inferred from homology"/>
<feature type="compositionally biased region" description="Polar residues" evidence="5">
    <location>
        <begin position="37"/>
        <end position="67"/>
    </location>
</feature>
<dbReference type="PANTHER" id="PTHR12895">
    <property type="entry name" value="DYMECLIN"/>
    <property type="match status" value="1"/>
</dbReference>
<evidence type="ECO:0000256" key="3">
    <source>
        <dbReference type="ARBA" id="ARBA00022707"/>
    </source>
</evidence>
<dbReference type="Proteomes" id="UP000789570">
    <property type="component" value="Unassembled WGS sequence"/>
</dbReference>
<name>A0A9N8VYR0_9GLOM</name>
<keyword evidence="7" id="KW-1185">Reference proteome</keyword>
<sequence length="803" mass="92054">MQSRQPAPIAPPPQLYRSSQSASLVQVSNQTLSPISTAHHQISPPVSRTHQNRQLRGLDTSPSTSVRSDFLLPPQTGVSSPIITSFQPLFSPNLNSPLTPRRPYPGVSCLIHEGQRAFIQRRILTDIQIFTNLQIHQLKFICSGRSISPYDLEAWEAMLSNEKFPTTNSGQDAYDVDIATVSLAIEFASNNTKTANFNTLLLHALSQMRRIIDPEFHGEVPVEAYNSLFLVRVFSKHFIGNLSLDEIHRQFEGNHTIAIGSTKLNGLNSKIDEYKRAPIELDQKKLVIDPKVTRDIRPKAEQLLDGLLTIILKLDPTSNASTYEYYQECLNTLLVLLSAQIHQSNASQIENNYFLNILLTNFSELVNNLTKRLVTNFIEQKTPPPASTSVVYNAYSYLFPSRSSATLPSDPPPIAERSLLILLLLSVQCRIPDEKTKNFREGIRSLKDAQGIDESNLAVSFRTLYQLICRQLPNEEICLLLYLFMIENEDFRVYVLSRLDPEILLLQILRLLYDGIDNKTNYSQMYILLTIILLFSQDEVFNENIQKISISYQPWFTERFLKSITLGGLTYLVLIRIIQFNLSSHQDVYFHNNCLAIMANLGNSIQDIHPYVAQRLVNMFDIVAKRYQKLLKRAQQQGEDENSDAVAIYGELVNLVLEIINSVLTRRLNSNPELIYSLLHKKDLFTHFQLHPQFSELIANIDNVISYFHARISEANLKSPSAEEISELIETAARTWPPGRLKEFPDLKFQYEEETESQEFFCPYVWALIYRHTWIYWDEDKAHILRDYIIYDDEMEDSAVQVV</sequence>
<evidence type="ECO:0000313" key="6">
    <source>
        <dbReference type="EMBL" id="CAG8465987.1"/>
    </source>
</evidence>
<keyword evidence="4" id="KW-0449">Lipoprotein</keyword>